<dbReference type="PANTHER" id="PTHR42879">
    <property type="entry name" value="3-OXOACYL-(ACYL-CARRIER-PROTEIN) REDUCTASE"/>
    <property type="match status" value="1"/>
</dbReference>
<dbReference type="EMBL" id="LT629779">
    <property type="protein sequence ID" value="SDT58464.1"/>
    <property type="molecule type" value="Genomic_DNA"/>
</dbReference>
<evidence type="ECO:0000313" key="2">
    <source>
        <dbReference type="EMBL" id="SDT58464.1"/>
    </source>
</evidence>
<keyword evidence="3" id="KW-1185">Reference proteome</keyword>
<dbReference type="AlphaFoldDB" id="A0A1H2BJZ1"/>
<dbReference type="InterPro" id="IPR036291">
    <property type="entry name" value="NAD(P)-bd_dom_sf"/>
</dbReference>
<protein>
    <submittedName>
        <fullName evidence="2">3-oxoacyl-[acyl-carrier protein] reductase</fullName>
    </submittedName>
</protein>
<dbReference type="CDD" id="cd05344">
    <property type="entry name" value="BKR_like_SDR_like"/>
    <property type="match status" value="1"/>
</dbReference>
<dbReference type="OrthoDB" id="9793325at2"/>
<sequence>MDLGIAGKTALVAASTGGLGLAVARALAAEGVRVAIVGRRRDRAKEIVAELQAAYGTGSGANTAGFDTVAIEADLTTPEGIGSAVEHTVADLGPIDILVLNGPGPRPGAAATLTAEDMAAAFDLLVKPHHALVSHVLPGMRERRWGRILAIGSSGVTAPLPNLAISNTGRAALAGYLKTLAAEVALDEVTVNLLLPGRIATDRVTQLDQAAAKRRATTLEEIQLESRKTIPARRYGEPAEFGAAAAFLCSAPASYITGVALRCDGGLIRSL</sequence>
<dbReference type="SUPFAM" id="SSF51735">
    <property type="entry name" value="NAD(P)-binding Rossmann-fold domains"/>
    <property type="match status" value="1"/>
</dbReference>
<dbReference type="InterPro" id="IPR050259">
    <property type="entry name" value="SDR"/>
</dbReference>
<dbReference type="Gene3D" id="3.40.50.720">
    <property type="entry name" value="NAD(P)-binding Rossmann-like Domain"/>
    <property type="match status" value="1"/>
</dbReference>
<evidence type="ECO:0000256" key="1">
    <source>
        <dbReference type="ARBA" id="ARBA00006484"/>
    </source>
</evidence>
<organism evidence="2 3">
    <name type="scientific">Pseudarthrobacter equi</name>
    <dbReference type="NCBI Taxonomy" id="728066"/>
    <lineage>
        <taxon>Bacteria</taxon>
        <taxon>Bacillati</taxon>
        <taxon>Actinomycetota</taxon>
        <taxon>Actinomycetes</taxon>
        <taxon>Micrococcales</taxon>
        <taxon>Micrococcaceae</taxon>
        <taxon>Pseudarthrobacter</taxon>
    </lineage>
</organism>
<dbReference type="Proteomes" id="UP000198751">
    <property type="component" value="Chromosome I"/>
</dbReference>
<dbReference type="RefSeq" id="WP_091723204.1">
    <property type="nucleotide sequence ID" value="NZ_CAUQLD010000008.1"/>
</dbReference>
<evidence type="ECO:0000313" key="3">
    <source>
        <dbReference type="Proteomes" id="UP000198751"/>
    </source>
</evidence>
<proteinExistence type="inferred from homology"/>
<dbReference type="PRINTS" id="PR00081">
    <property type="entry name" value="GDHRDH"/>
</dbReference>
<reference evidence="3" key="1">
    <citation type="submission" date="2016-10" db="EMBL/GenBank/DDBJ databases">
        <authorList>
            <person name="Varghese N."/>
            <person name="Submissions S."/>
        </authorList>
    </citation>
    <scope>NUCLEOTIDE SEQUENCE [LARGE SCALE GENOMIC DNA]</scope>
    <source>
        <strain evidence="3">IMMIB L-1606</strain>
    </source>
</reference>
<dbReference type="InterPro" id="IPR002347">
    <property type="entry name" value="SDR_fam"/>
</dbReference>
<dbReference type="Pfam" id="PF13561">
    <property type="entry name" value="adh_short_C2"/>
    <property type="match status" value="1"/>
</dbReference>
<comment type="similarity">
    <text evidence="1">Belongs to the short-chain dehydrogenases/reductases (SDR) family.</text>
</comment>
<name>A0A1H2BJZ1_9MICC</name>
<gene>
    <name evidence="2" type="ORF">SAMN04489743_3748</name>
</gene>
<accession>A0A1H2BJZ1</accession>
<dbReference type="PANTHER" id="PTHR42879:SF6">
    <property type="entry name" value="NADPH-DEPENDENT REDUCTASE BACG"/>
    <property type="match status" value="1"/>
</dbReference>